<dbReference type="InterPro" id="IPR000340">
    <property type="entry name" value="Dual-sp_phosphatase_cat-dom"/>
</dbReference>
<dbReference type="Gene3D" id="3.90.190.10">
    <property type="entry name" value="Protein tyrosine phosphatase superfamily"/>
    <property type="match status" value="1"/>
</dbReference>
<dbReference type="PROSITE" id="PS50054">
    <property type="entry name" value="TYR_PHOSPHATASE_DUAL"/>
    <property type="match status" value="1"/>
</dbReference>
<dbReference type="InterPro" id="IPR050561">
    <property type="entry name" value="PTP"/>
</dbReference>
<dbReference type="Pfam" id="PF00782">
    <property type="entry name" value="DSPc"/>
    <property type="match status" value="1"/>
</dbReference>
<organism evidence="5 6">
    <name type="scientific">Thermococcus peptonophilus</name>
    <dbReference type="NCBI Taxonomy" id="53952"/>
    <lineage>
        <taxon>Archaea</taxon>
        <taxon>Methanobacteriati</taxon>
        <taxon>Methanobacteriota</taxon>
        <taxon>Thermococci</taxon>
        <taxon>Thermococcales</taxon>
        <taxon>Thermococcaceae</taxon>
        <taxon>Thermococcus</taxon>
    </lineage>
</organism>
<evidence type="ECO:0000313" key="6">
    <source>
        <dbReference type="Proteomes" id="UP000073604"/>
    </source>
</evidence>
<dbReference type="FunFam" id="3.90.190.10:FF:000157">
    <property type="entry name" value="Protein-tyrosine phosphatase"/>
    <property type="match status" value="1"/>
</dbReference>
<dbReference type="InterPro" id="IPR020422">
    <property type="entry name" value="TYR_PHOSPHATASE_DUAL_dom"/>
</dbReference>
<dbReference type="PROSITE" id="PS50056">
    <property type="entry name" value="TYR_PHOSPHATASE_2"/>
    <property type="match status" value="1"/>
</dbReference>
<dbReference type="KEGG" id="tpep:A0127_02835"/>
<dbReference type="SMART" id="SM00195">
    <property type="entry name" value="DSPc"/>
    <property type="match status" value="1"/>
</dbReference>
<dbReference type="InterPro" id="IPR016130">
    <property type="entry name" value="Tyr_Pase_AS"/>
</dbReference>
<feature type="domain" description="Tyrosine specific protein phosphatases" evidence="4">
    <location>
        <begin position="81"/>
        <end position="149"/>
    </location>
</feature>
<feature type="domain" description="Tyrosine-protein phosphatase" evidence="3">
    <location>
        <begin position="13"/>
        <end position="160"/>
    </location>
</feature>
<evidence type="ECO:0000259" key="4">
    <source>
        <dbReference type="PROSITE" id="PS50056"/>
    </source>
</evidence>
<evidence type="ECO:0000256" key="2">
    <source>
        <dbReference type="ARBA" id="ARBA00022912"/>
    </source>
</evidence>
<dbReference type="SUPFAM" id="SSF52799">
    <property type="entry name" value="(Phosphotyrosine protein) phosphatases II"/>
    <property type="match status" value="1"/>
</dbReference>
<evidence type="ECO:0000256" key="1">
    <source>
        <dbReference type="ARBA" id="ARBA00022801"/>
    </source>
</evidence>
<keyword evidence="2" id="KW-0904">Protein phosphatase</keyword>
<name>A0A142CTS4_9EURY</name>
<evidence type="ECO:0000259" key="3">
    <source>
        <dbReference type="PROSITE" id="PS50054"/>
    </source>
</evidence>
<dbReference type="STRING" id="53952.A0127_02835"/>
<evidence type="ECO:0000313" key="5">
    <source>
        <dbReference type="EMBL" id="AMQ18176.1"/>
    </source>
</evidence>
<dbReference type="InterPro" id="IPR003595">
    <property type="entry name" value="Tyr_Pase_cat"/>
</dbReference>
<sequence length="161" mass="18466">MKCPLERGCGEMWSSVKFIDDKVAFSRMPTERELDEVAQDFDAVVVLVEEYELPYSLEEWKERGVEVLHSPIKDFTAPSVEQPLEVLRWVEGQVEAGKKVLIHCMGGLGRSGTVATAWLMYSKGLSLREALMEVRKKRPGAVETWEQMEVLKELEKHLRSR</sequence>
<dbReference type="Proteomes" id="UP000073604">
    <property type="component" value="Chromosome"/>
</dbReference>
<keyword evidence="6" id="KW-1185">Reference proteome</keyword>
<dbReference type="PANTHER" id="PTHR23339">
    <property type="entry name" value="TYROSINE SPECIFIC PROTEIN PHOSPHATASE AND DUAL SPECIFICITY PROTEIN PHOSPHATASE"/>
    <property type="match status" value="1"/>
</dbReference>
<accession>A0A142CTS4</accession>
<reference evidence="6" key="1">
    <citation type="submission" date="2016-03" db="EMBL/GenBank/DDBJ databases">
        <authorList>
            <person name="Oger P.M."/>
        </authorList>
    </citation>
    <scope>NUCLEOTIDE SEQUENCE [LARGE SCALE GENOMIC DNA]</scope>
    <source>
        <strain evidence="6">OG-1</strain>
    </source>
</reference>
<dbReference type="InterPro" id="IPR000387">
    <property type="entry name" value="Tyr_Pase_dom"/>
</dbReference>
<dbReference type="SMART" id="SM00404">
    <property type="entry name" value="PTPc_motif"/>
    <property type="match status" value="1"/>
</dbReference>
<dbReference type="EMBL" id="CP014750">
    <property type="protein sequence ID" value="AMQ18176.1"/>
    <property type="molecule type" value="Genomic_DNA"/>
</dbReference>
<gene>
    <name evidence="5" type="ORF">A0127_02835</name>
</gene>
<dbReference type="InterPro" id="IPR029021">
    <property type="entry name" value="Prot-tyrosine_phosphatase-like"/>
</dbReference>
<dbReference type="GO" id="GO:0004725">
    <property type="term" value="F:protein tyrosine phosphatase activity"/>
    <property type="evidence" value="ECO:0007669"/>
    <property type="project" value="InterPro"/>
</dbReference>
<dbReference type="PROSITE" id="PS00383">
    <property type="entry name" value="TYR_PHOSPHATASE_1"/>
    <property type="match status" value="1"/>
</dbReference>
<dbReference type="InterPro" id="IPR000242">
    <property type="entry name" value="PTP_cat"/>
</dbReference>
<protein>
    <submittedName>
        <fullName evidence="5">Protein tyrosine phosphatase</fullName>
    </submittedName>
</protein>
<dbReference type="AlphaFoldDB" id="A0A142CTS4"/>
<dbReference type="PRINTS" id="PR00700">
    <property type="entry name" value="PRTYPHPHTASE"/>
</dbReference>
<proteinExistence type="predicted"/>
<keyword evidence="1" id="KW-0378">Hydrolase</keyword>